<name>A0A0F9BA34_9ZZZZ</name>
<dbReference type="EMBL" id="LAZR01053181">
    <property type="protein sequence ID" value="KKK81306.1"/>
    <property type="molecule type" value="Genomic_DNA"/>
</dbReference>
<dbReference type="InterPro" id="IPR044925">
    <property type="entry name" value="His-Me_finger_sf"/>
</dbReference>
<protein>
    <recommendedName>
        <fullName evidence="1">HNH nuclease domain-containing protein</fullName>
    </recommendedName>
</protein>
<evidence type="ECO:0000259" key="1">
    <source>
        <dbReference type="Pfam" id="PF13392"/>
    </source>
</evidence>
<dbReference type="GO" id="GO:0004519">
    <property type="term" value="F:endonuclease activity"/>
    <property type="evidence" value="ECO:0007669"/>
    <property type="project" value="InterPro"/>
</dbReference>
<organism evidence="2">
    <name type="scientific">marine sediment metagenome</name>
    <dbReference type="NCBI Taxonomy" id="412755"/>
    <lineage>
        <taxon>unclassified sequences</taxon>
        <taxon>metagenomes</taxon>
        <taxon>ecological metagenomes</taxon>
    </lineage>
</organism>
<dbReference type="AlphaFoldDB" id="A0A0F9BA34"/>
<accession>A0A0F9BA34</accession>
<dbReference type="SUPFAM" id="SSF54060">
    <property type="entry name" value="His-Me finger endonucleases"/>
    <property type="match status" value="1"/>
</dbReference>
<dbReference type="InterPro" id="IPR044930">
    <property type="entry name" value="Homing_endonuclease_His-Me"/>
</dbReference>
<dbReference type="Gene3D" id="3.90.75.10">
    <property type="entry name" value="Homing Intron 3 (I-ppo) Encoded Endonuclease, Chain A"/>
    <property type="match status" value="1"/>
</dbReference>
<reference evidence="2" key="1">
    <citation type="journal article" date="2015" name="Nature">
        <title>Complex archaea that bridge the gap between prokaryotes and eukaryotes.</title>
        <authorList>
            <person name="Spang A."/>
            <person name="Saw J.H."/>
            <person name="Jorgensen S.L."/>
            <person name="Zaremba-Niedzwiedzka K."/>
            <person name="Martijn J."/>
            <person name="Lind A.E."/>
            <person name="van Eijk R."/>
            <person name="Schleper C."/>
            <person name="Guy L."/>
            <person name="Ettema T.J."/>
        </authorList>
    </citation>
    <scope>NUCLEOTIDE SEQUENCE</scope>
</reference>
<gene>
    <name evidence="2" type="ORF">LCGC14_2814780</name>
</gene>
<evidence type="ECO:0000313" key="2">
    <source>
        <dbReference type="EMBL" id="KKK81306.1"/>
    </source>
</evidence>
<comment type="caution">
    <text evidence="2">The sequence shown here is derived from an EMBL/GenBank/DDBJ whole genome shotgun (WGS) entry which is preliminary data.</text>
</comment>
<proteinExistence type="predicted"/>
<dbReference type="InterPro" id="IPR003615">
    <property type="entry name" value="HNH_nuc"/>
</dbReference>
<dbReference type="Pfam" id="PF13392">
    <property type="entry name" value="HNH_3"/>
    <property type="match status" value="1"/>
</dbReference>
<sequence length="125" mass="14769">MLKKGSKTWNLFWIKVDKTSSNIFYKGTRCWEWTAGTHPSIESRRGRNSCIYGRFYINRIGQSAHRVLYEMKYGPISKIINVCHKCDNKLCVRPSHLFLGTQKDNIQDMINKKRNVKDQRMVKLN</sequence>
<feature type="domain" description="HNH nuclease" evidence="1">
    <location>
        <begin position="64"/>
        <end position="105"/>
    </location>
</feature>